<dbReference type="Proteomes" id="UP001595993">
    <property type="component" value="Unassembled WGS sequence"/>
</dbReference>
<reference evidence="3" key="1">
    <citation type="journal article" date="2019" name="Int. J. Syst. Evol. Microbiol.">
        <title>The Global Catalogue of Microorganisms (GCM) 10K type strain sequencing project: providing services to taxonomists for standard genome sequencing and annotation.</title>
        <authorList>
            <consortium name="The Broad Institute Genomics Platform"/>
            <consortium name="The Broad Institute Genome Sequencing Center for Infectious Disease"/>
            <person name="Wu L."/>
            <person name="Ma J."/>
        </authorList>
    </citation>
    <scope>NUCLEOTIDE SEQUENCE [LARGE SCALE GENOMIC DNA]</scope>
    <source>
        <strain evidence="3">CGMCC 4.7139</strain>
    </source>
</reference>
<organism evidence="2 3">
    <name type="scientific">Streptomyces maoxianensis</name>
    <dbReference type="NCBI Taxonomy" id="1459942"/>
    <lineage>
        <taxon>Bacteria</taxon>
        <taxon>Bacillati</taxon>
        <taxon>Actinomycetota</taxon>
        <taxon>Actinomycetes</taxon>
        <taxon>Kitasatosporales</taxon>
        <taxon>Streptomycetaceae</taxon>
        <taxon>Streptomyces</taxon>
    </lineage>
</organism>
<protein>
    <submittedName>
        <fullName evidence="2">Uncharacterized protein</fullName>
    </submittedName>
</protein>
<evidence type="ECO:0000313" key="2">
    <source>
        <dbReference type="EMBL" id="MFC4611993.1"/>
    </source>
</evidence>
<sequence length="48" mass="4827">MTTVQPNHAPARAADDGKHGGNPAPIKPWTPPPTPPSPDGSGGRYIGG</sequence>
<feature type="compositionally biased region" description="Pro residues" evidence="1">
    <location>
        <begin position="25"/>
        <end position="38"/>
    </location>
</feature>
<dbReference type="EMBL" id="JBHSFE010000029">
    <property type="protein sequence ID" value="MFC4611993.1"/>
    <property type="molecule type" value="Genomic_DNA"/>
</dbReference>
<name>A0ABV9GFS7_9ACTN</name>
<accession>A0ABV9GFS7</accession>
<evidence type="ECO:0000256" key="1">
    <source>
        <dbReference type="SAM" id="MobiDB-lite"/>
    </source>
</evidence>
<evidence type="ECO:0000313" key="3">
    <source>
        <dbReference type="Proteomes" id="UP001595993"/>
    </source>
</evidence>
<feature type="region of interest" description="Disordered" evidence="1">
    <location>
        <begin position="1"/>
        <end position="48"/>
    </location>
</feature>
<gene>
    <name evidence="2" type="ORF">ACFO9E_30085</name>
</gene>
<keyword evidence="3" id="KW-1185">Reference proteome</keyword>
<comment type="caution">
    <text evidence="2">The sequence shown here is derived from an EMBL/GenBank/DDBJ whole genome shotgun (WGS) entry which is preliminary data.</text>
</comment>
<proteinExistence type="predicted"/>
<dbReference type="RefSeq" id="WP_381201701.1">
    <property type="nucleotide sequence ID" value="NZ_JBHSFE010000029.1"/>
</dbReference>